<evidence type="ECO:0000313" key="2">
    <source>
        <dbReference type="EMBL" id="PSG92501.1"/>
    </source>
</evidence>
<dbReference type="Proteomes" id="UP000238430">
    <property type="component" value="Unassembled WGS sequence"/>
</dbReference>
<reference evidence="2 3" key="1">
    <citation type="submission" date="2018-03" db="EMBL/GenBank/DDBJ databases">
        <title>Mesoflavibacter sp. HG37 and Mesoflavibacter sp. HG96 sp.nov., two marine bacteria isolated from seawater of Western Pacific Ocean.</title>
        <authorList>
            <person name="Cheng H."/>
            <person name="Wu Y.-H."/>
            <person name="Guo L.-L."/>
            <person name="Xu X.-W."/>
        </authorList>
    </citation>
    <scope>NUCLEOTIDE SEQUENCE [LARGE SCALE GENOMIC DNA]</scope>
    <source>
        <strain evidence="2 3">KCTC 42117</strain>
    </source>
</reference>
<dbReference type="OrthoDB" id="1451333at2"/>
<feature type="signal peptide" evidence="1">
    <location>
        <begin position="1"/>
        <end position="19"/>
    </location>
</feature>
<dbReference type="RefSeq" id="WP_106677128.1">
    <property type="nucleotide sequence ID" value="NZ_JACHWV010000005.1"/>
</dbReference>
<protein>
    <submittedName>
        <fullName evidence="2">Uncharacterized protein</fullName>
    </submittedName>
</protein>
<comment type="caution">
    <text evidence="2">The sequence shown here is derived from an EMBL/GenBank/DDBJ whole genome shotgun (WGS) entry which is preliminary data.</text>
</comment>
<accession>A0A2T1NHW0</accession>
<keyword evidence="3" id="KW-1185">Reference proteome</keyword>
<evidence type="ECO:0000313" key="3">
    <source>
        <dbReference type="Proteomes" id="UP000238430"/>
    </source>
</evidence>
<gene>
    <name evidence="2" type="ORF">C7H61_03405</name>
</gene>
<feature type="chain" id="PRO_5015605982" evidence="1">
    <location>
        <begin position="20"/>
        <end position="118"/>
    </location>
</feature>
<dbReference type="AlphaFoldDB" id="A0A2T1NHW0"/>
<keyword evidence="1" id="KW-0732">Signal</keyword>
<dbReference type="EMBL" id="PXOT01000018">
    <property type="protein sequence ID" value="PSG92501.1"/>
    <property type="molecule type" value="Genomic_DNA"/>
</dbReference>
<sequence>MKKFLQILLLLSVTVSLNATTINYNFSDQATIVSTNSETVSSPVKHNTVANTADPITITFLEVNLVDYPNSLNKDLDFNFKQFLTYFSKKCNLKLHYLNAIPVSFKTTDIAYPFHTHL</sequence>
<name>A0A2T1NHW0_9FLAO</name>
<evidence type="ECO:0000256" key="1">
    <source>
        <dbReference type="SAM" id="SignalP"/>
    </source>
</evidence>
<organism evidence="2 3">
    <name type="scientific">Mesoflavibacter zeaxanthinifaciens subsp. sabulilitoris</name>
    <dbReference type="NCBI Taxonomy" id="1520893"/>
    <lineage>
        <taxon>Bacteria</taxon>
        <taxon>Pseudomonadati</taxon>
        <taxon>Bacteroidota</taxon>
        <taxon>Flavobacteriia</taxon>
        <taxon>Flavobacteriales</taxon>
        <taxon>Flavobacteriaceae</taxon>
        <taxon>Mesoflavibacter</taxon>
    </lineage>
</organism>
<proteinExistence type="predicted"/>